<comment type="similarity">
    <text evidence="1">Belongs to the ribose-phosphate pyrophosphokinase family.</text>
</comment>
<keyword evidence="7" id="KW-0418">Kinase</keyword>
<dbReference type="NCBIfam" id="TIGR01251">
    <property type="entry name" value="ribP_PPkin"/>
    <property type="match status" value="1"/>
</dbReference>
<dbReference type="FunFam" id="3.40.50.2020:FF:000056">
    <property type="entry name" value="Ribose-phosphate pyrophosphokinase II"/>
    <property type="match status" value="1"/>
</dbReference>
<dbReference type="OMA" id="TCDLHES"/>
<dbReference type="GO" id="GO:0002189">
    <property type="term" value="C:ribose phosphate diphosphokinase complex"/>
    <property type="evidence" value="ECO:0007669"/>
    <property type="project" value="TreeGrafter"/>
</dbReference>
<keyword evidence="9" id="KW-0460">Magnesium</keyword>
<gene>
    <name evidence="13" type="ORF">SMACR_03966</name>
</gene>
<dbReference type="Gene3D" id="3.40.50.2020">
    <property type="match status" value="3"/>
</dbReference>
<dbReference type="SMART" id="SM01400">
    <property type="entry name" value="Pribosyltran_N"/>
    <property type="match status" value="1"/>
</dbReference>
<feature type="region of interest" description="Disordered" evidence="11">
    <location>
        <begin position="205"/>
        <end position="228"/>
    </location>
</feature>
<keyword evidence="5" id="KW-0545">Nucleotide biosynthesis</keyword>
<dbReference type="Pfam" id="PF14572">
    <property type="entry name" value="Pribosyl_synth"/>
    <property type="match status" value="1"/>
</dbReference>
<evidence type="ECO:0000256" key="9">
    <source>
        <dbReference type="ARBA" id="ARBA00022842"/>
    </source>
</evidence>
<dbReference type="InterPro" id="IPR029057">
    <property type="entry name" value="PRTase-like"/>
</dbReference>
<dbReference type="GO" id="GO:0005737">
    <property type="term" value="C:cytoplasm"/>
    <property type="evidence" value="ECO:0007669"/>
    <property type="project" value="TreeGrafter"/>
</dbReference>
<proteinExistence type="inferred from homology"/>
<dbReference type="PANTHER" id="PTHR10210:SF36">
    <property type="entry name" value="RIBOSE-PHOSPHATE PYROPHOSPHOKINASE 5"/>
    <property type="match status" value="1"/>
</dbReference>
<evidence type="ECO:0000256" key="3">
    <source>
        <dbReference type="ARBA" id="ARBA00022679"/>
    </source>
</evidence>
<name>A0A8S8ZYG5_SORMA</name>
<comment type="catalytic activity">
    <reaction evidence="10">
        <text>D-ribose 5-phosphate + ATP = 5-phospho-alpha-D-ribose 1-diphosphate + AMP + H(+)</text>
        <dbReference type="Rhea" id="RHEA:15609"/>
        <dbReference type="ChEBI" id="CHEBI:15378"/>
        <dbReference type="ChEBI" id="CHEBI:30616"/>
        <dbReference type="ChEBI" id="CHEBI:58017"/>
        <dbReference type="ChEBI" id="CHEBI:78346"/>
        <dbReference type="ChEBI" id="CHEBI:456215"/>
        <dbReference type="EC" id="2.7.6.1"/>
    </reaction>
</comment>
<keyword evidence="4" id="KW-0479">Metal-binding</keyword>
<dbReference type="SUPFAM" id="SSF53271">
    <property type="entry name" value="PRTase-like"/>
    <property type="match status" value="2"/>
</dbReference>
<evidence type="ECO:0000256" key="11">
    <source>
        <dbReference type="SAM" id="MobiDB-lite"/>
    </source>
</evidence>
<accession>A0A8S8ZYG5</accession>
<protein>
    <recommendedName>
        <fullName evidence="2">ribose-phosphate diphosphokinase</fullName>
        <ecNumber evidence="2">2.7.6.1</ecNumber>
    </recommendedName>
</protein>
<dbReference type="FunFam" id="3.40.50.2020:FF:000005">
    <property type="entry name" value="Ribose-phosphate pyrophosphokinase 1"/>
    <property type="match status" value="1"/>
</dbReference>
<evidence type="ECO:0000256" key="1">
    <source>
        <dbReference type="ARBA" id="ARBA00006478"/>
    </source>
</evidence>
<dbReference type="EC" id="2.7.6.1" evidence="2"/>
<evidence type="ECO:0000313" key="14">
    <source>
        <dbReference type="Proteomes" id="UP000433876"/>
    </source>
</evidence>
<evidence type="ECO:0000256" key="4">
    <source>
        <dbReference type="ARBA" id="ARBA00022723"/>
    </source>
</evidence>
<evidence type="ECO:0000256" key="2">
    <source>
        <dbReference type="ARBA" id="ARBA00013247"/>
    </source>
</evidence>
<dbReference type="GO" id="GO:0004749">
    <property type="term" value="F:ribose phosphate diphosphokinase activity"/>
    <property type="evidence" value="ECO:0007669"/>
    <property type="project" value="UniProtKB-EC"/>
</dbReference>
<evidence type="ECO:0000256" key="7">
    <source>
        <dbReference type="ARBA" id="ARBA00022777"/>
    </source>
</evidence>
<evidence type="ECO:0000256" key="6">
    <source>
        <dbReference type="ARBA" id="ARBA00022741"/>
    </source>
</evidence>
<sequence length="501" mass="53979">MVRNVVVLSGNSHPKFVDSVCTYLGLPPANRVLEKFSSGETRCEIRDSIRGKDVYIIQSFGVGTDRNAVNDNDRCSSATGATGHVTVNDYFIELCIMISACKTGSARRVIAVLPFFPYSRQPDLPYARTGAPLVSRNRESSMTATEGPGGVSYTFESVPPTPAVHIPRTAGLTNGMSKLINGLSNNSITCGIDIRDMVKAPATVTVTGPASDDGNKSLGEKQPLQQKANDRFTTHDYENPTMAMAFQQKAGFKPMMAQAGSLIADLLTCAGADRIVTCDLHESSYQGFFDIPVDNLVAKPILKRYIQHHIENYKEAVVVSPDAGGAKRAAAIADSLGLGFALVHKDRRPPSMPPRQNQPNYPTMMLVGNVAGRVCIMVDDLADTGNTITRAAKLLKREGAVQVIALITHGVFSSDAIQRINASALDRVVVTNTVAQDRHLEAFGAAEPGGKKEQVDKNKNDADPRVVCGKLEVLDIAPFFAEAIRRIVFGESVSMLVRDGD</sequence>
<dbReference type="GO" id="GO:0000287">
    <property type="term" value="F:magnesium ion binding"/>
    <property type="evidence" value="ECO:0007669"/>
    <property type="project" value="InterPro"/>
</dbReference>
<evidence type="ECO:0000256" key="10">
    <source>
        <dbReference type="ARBA" id="ARBA00049535"/>
    </source>
</evidence>
<feature type="domain" description="Ribose-phosphate pyrophosphokinase N-terminal" evidence="12">
    <location>
        <begin position="6"/>
        <end position="122"/>
    </location>
</feature>
<keyword evidence="3" id="KW-0808">Transferase</keyword>
<keyword evidence="8" id="KW-0067">ATP-binding</keyword>
<dbReference type="GO" id="GO:0006015">
    <property type="term" value="P:5-phosphoribose 1-diphosphate biosynthetic process"/>
    <property type="evidence" value="ECO:0007669"/>
    <property type="project" value="TreeGrafter"/>
</dbReference>
<reference evidence="13 14" key="1">
    <citation type="submission" date="2017-07" db="EMBL/GenBank/DDBJ databases">
        <title>Genome sequence of the Sordaria macrospora wild type strain R19027.</title>
        <authorList>
            <person name="Nowrousian M."/>
            <person name="Teichert I."/>
            <person name="Kueck U."/>
        </authorList>
    </citation>
    <scope>NUCLEOTIDE SEQUENCE [LARGE SCALE GENOMIC DNA]</scope>
    <source>
        <strain evidence="13 14">R19027</strain>
        <tissue evidence="13">Mycelium</tissue>
    </source>
</reference>
<evidence type="ECO:0000256" key="8">
    <source>
        <dbReference type="ARBA" id="ARBA00022840"/>
    </source>
</evidence>
<dbReference type="InterPro" id="IPR005946">
    <property type="entry name" value="Rib-P_diPkinase"/>
</dbReference>
<dbReference type="VEuPathDB" id="FungiDB:SMAC_03966"/>
<dbReference type="InterPro" id="IPR000836">
    <property type="entry name" value="PRTase_dom"/>
</dbReference>
<evidence type="ECO:0000313" key="13">
    <source>
        <dbReference type="EMBL" id="KAA8635013.1"/>
    </source>
</evidence>
<dbReference type="EMBL" id="NMPR01000016">
    <property type="protein sequence ID" value="KAA8635013.1"/>
    <property type="molecule type" value="Genomic_DNA"/>
</dbReference>
<organism evidence="13 14">
    <name type="scientific">Sordaria macrospora</name>
    <dbReference type="NCBI Taxonomy" id="5147"/>
    <lineage>
        <taxon>Eukaryota</taxon>
        <taxon>Fungi</taxon>
        <taxon>Dikarya</taxon>
        <taxon>Ascomycota</taxon>
        <taxon>Pezizomycotina</taxon>
        <taxon>Sordariomycetes</taxon>
        <taxon>Sordariomycetidae</taxon>
        <taxon>Sordariales</taxon>
        <taxon>Sordariaceae</taxon>
        <taxon>Sordaria</taxon>
    </lineage>
</organism>
<dbReference type="AlphaFoldDB" id="A0A8S8ZYG5"/>
<dbReference type="GO" id="GO:0016301">
    <property type="term" value="F:kinase activity"/>
    <property type="evidence" value="ECO:0007669"/>
    <property type="project" value="UniProtKB-KW"/>
</dbReference>
<evidence type="ECO:0000256" key="5">
    <source>
        <dbReference type="ARBA" id="ARBA00022727"/>
    </source>
</evidence>
<dbReference type="Pfam" id="PF13793">
    <property type="entry name" value="Pribosyltran_N"/>
    <property type="match status" value="1"/>
</dbReference>
<dbReference type="GO" id="GO:0005524">
    <property type="term" value="F:ATP binding"/>
    <property type="evidence" value="ECO:0007669"/>
    <property type="project" value="UniProtKB-KW"/>
</dbReference>
<dbReference type="CDD" id="cd06223">
    <property type="entry name" value="PRTases_typeI"/>
    <property type="match status" value="1"/>
</dbReference>
<evidence type="ECO:0000259" key="12">
    <source>
        <dbReference type="Pfam" id="PF13793"/>
    </source>
</evidence>
<dbReference type="GO" id="GO:0006164">
    <property type="term" value="P:purine nucleotide biosynthetic process"/>
    <property type="evidence" value="ECO:0007669"/>
    <property type="project" value="TreeGrafter"/>
</dbReference>
<dbReference type="InterPro" id="IPR029099">
    <property type="entry name" value="Pribosyltran_N"/>
</dbReference>
<keyword evidence="6" id="KW-0547">Nucleotide-binding</keyword>
<comment type="caution">
    <text evidence="13">The sequence shown here is derived from an EMBL/GenBank/DDBJ whole genome shotgun (WGS) entry which is preliminary data.</text>
</comment>
<dbReference type="PANTHER" id="PTHR10210">
    <property type="entry name" value="RIBOSE-PHOSPHATE DIPHOSPHOKINASE FAMILY MEMBER"/>
    <property type="match status" value="1"/>
</dbReference>
<dbReference type="Proteomes" id="UP000433876">
    <property type="component" value="Unassembled WGS sequence"/>
</dbReference>